<name>A0AA36G5E4_9BILA</name>
<feature type="domain" description="F-box" evidence="1">
    <location>
        <begin position="4"/>
        <end position="51"/>
    </location>
</feature>
<reference evidence="2" key="1">
    <citation type="submission" date="2023-06" db="EMBL/GenBank/DDBJ databases">
        <authorList>
            <person name="Delattre M."/>
        </authorList>
    </citation>
    <scope>NUCLEOTIDE SEQUENCE</scope>
    <source>
        <strain evidence="2">AF72</strain>
    </source>
</reference>
<dbReference type="Proteomes" id="UP001177023">
    <property type="component" value="Unassembled WGS sequence"/>
</dbReference>
<dbReference type="AlphaFoldDB" id="A0AA36G5E4"/>
<keyword evidence="3" id="KW-1185">Reference proteome</keyword>
<accession>A0AA36G5E4</accession>
<dbReference type="InterPro" id="IPR001810">
    <property type="entry name" value="F-box_dom"/>
</dbReference>
<proteinExistence type="predicted"/>
<dbReference type="PROSITE" id="PS50181">
    <property type="entry name" value="FBOX"/>
    <property type="match status" value="1"/>
</dbReference>
<comment type="caution">
    <text evidence="2">The sequence shown here is derived from an EMBL/GenBank/DDBJ whole genome shotgun (WGS) entry which is preliminary data.</text>
</comment>
<evidence type="ECO:0000313" key="3">
    <source>
        <dbReference type="Proteomes" id="UP001177023"/>
    </source>
</evidence>
<sequence>MLDPEAFIRLPAPALRLIFSHLDPWDLLNLADAAVVLEEFIASAPKHFYNVKFRSFTVTLERGGRLHEYNKGFFYERVDSHRHGKYRRFKDSKRMSRETYKETLRRHYSLLLRNCYVDLFVYKDPAEETLRCRILDVQQPVDLNDLQNLIEKCDASALRLDSKTGPIEQMMEKLRRNEQWKPLKRINSLQLKVPLSNLEQYAMLKTKRFFLTAIENSENSTGRCDPLFPLADRLIKEWASGDREIDFVYLSIRVRGDYEQTIGDESRAQMAEWMKPYEGRQWNSLRYTCGLIRRDNHSGLLIADLSCSKPAILLIGCDYNTRSCRFLQFENTALEDEMQLLNDGFKTLKAMSVGRDGLRRAKNGDDQPWEDLIFTREGAARRLASGEVEPPKLPSREWRASWRRFLDNLNALENHFGGVDARERRIEQVFTPISGEWHGAVCTTLFDANQHLLDCFPNRACYPPIHRHHPLAHYLMATQFDRHNLQPAKFFKYWAR</sequence>
<gene>
    <name evidence="2" type="ORF">MSPICULIGERA_LOCUS11838</name>
</gene>
<organism evidence="2 3">
    <name type="scientific">Mesorhabditis spiculigera</name>
    <dbReference type="NCBI Taxonomy" id="96644"/>
    <lineage>
        <taxon>Eukaryota</taxon>
        <taxon>Metazoa</taxon>
        <taxon>Ecdysozoa</taxon>
        <taxon>Nematoda</taxon>
        <taxon>Chromadorea</taxon>
        <taxon>Rhabditida</taxon>
        <taxon>Rhabditina</taxon>
        <taxon>Rhabditomorpha</taxon>
        <taxon>Rhabditoidea</taxon>
        <taxon>Rhabditidae</taxon>
        <taxon>Mesorhabditinae</taxon>
        <taxon>Mesorhabditis</taxon>
    </lineage>
</organism>
<feature type="non-terminal residue" evidence="2">
    <location>
        <position position="496"/>
    </location>
</feature>
<evidence type="ECO:0000313" key="2">
    <source>
        <dbReference type="EMBL" id="CAJ0573480.1"/>
    </source>
</evidence>
<dbReference type="EMBL" id="CATQJA010002619">
    <property type="protein sequence ID" value="CAJ0573480.1"/>
    <property type="molecule type" value="Genomic_DNA"/>
</dbReference>
<evidence type="ECO:0000259" key="1">
    <source>
        <dbReference type="PROSITE" id="PS50181"/>
    </source>
</evidence>
<protein>
    <recommendedName>
        <fullName evidence="1">F-box domain-containing protein</fullName>
    </recommendedName>
</protein>